<keyword evidence="1" id="KW-0175">Coiled coil</keyword>
<accession>A0AAU7PKU5</accession>
<protein>
    <submittedName>
        <fullName evidence="3">TolC family protein</fullName>
    </submittedName>
</protein>
<evidence type="ECO:0000313" key="3">
    <source>
        <dbReference type="EMBL" id="XBS53002.1"/>
    </source>
</evidence>
<reference evidence="3" key="1">
    <citation type="submission" date="2024-06" db="EMBL/GenBank/DDBJ databases">
        <title>Lacrimispora cavernae sp. nov., a novel anaerobe isolated from bat guano pile inside a cave.</title>
        <authorList>
            <person name="Miller S.L."/>
            <person name="Lu N."/>
            <person name="King J."/>
            <person name="Sankaranarayanan K."/>
            <person name="Lawson P.A."/>
        </authorList>
    </citation>
    <scope>NUCLEOTIDE SEQUENCE</scope>
    <source>
        <strain evidence="3">BS-2</strain>
    </source>
</reference>
<dbReference type="AlphaFoldDB" id="A0AAU7PKU5"/>
<dbReference type="EMBL" id="CP157940">
    <property type="protein sequence ID" value="XBS53002.1"/>
    <property type="molecule type" value="Genomic_DNA"/>
</dbReference>
<dbReference type="SUPFAM" id="SSF56954">
    <property type="entry name" value="Outer membrane efflux proteins (OEP)"/>
    <property type="match status" value="1"/>
</dbReference>
<sequence>MRKKGYLSACMAVAFTLTAALPAYGAAGPGSTGTVIPDGMAEETWNRLHDQTIEFDELSDLVRYFNPDVKNIADSAGNELSNQQYVYDEMRRQIRDLNDEAQAMKDSGAADSKEGQERYEALKATVKMLDGRAEMLNNGIKRINSGVNKSVDRYSKTFSSAADQIMIGYNSALANRAMVQKALDLSVAGYEAQSLSLKQGMATEADVLAANKGVLAAQAALDQLDNTIDGLKRSLCLMTGYPADGEVQIGAVPQLDLSVISTLDLAADTAKAMGNNYDLIDKRHGASGKTTTGVKNKEASVSEEEQNLTVTMQSYYQEILQAKTAYDAASTAYEKAVLEKEKADRSYQLGMLSKINYLQAQMAFSQAEGEKQSAYNTLYQAYNTYQWAVKGLVTSSEQ</sequence>
<feature type="chain" id="PRO_5043851484" evidence="2">
    <location>
        <begin position="26"/>
        <end position="398"/>
    </location>
</feature>
<proteinExistence type="predicted"/>
<feature type="coiled-coil region" evidence="1">
    <location>
        <begin position="80"/>
        <end position="107"/>
    </location>
</feature>
<dbReference type="RefSeq" id="WP_349944765.1">
    <property type="nucleotide sequence ID" value="NZ_CP157940.1"/>
</dbReference>
<dbReference type="Gene3D" id="1.20.1600.10">
    <property type="entry name" value="Outer membrane efflux proteins (OEP)"/>
    <property type="match status" value="1"/>
</dbReference>
<feature type="signal peptide" evidence="2">
    <location>
        <begin position="1"/>
        <end position="25"/>
    </location>
</feature>
<evidence type="ECO:0000256" key="1">
    <source>
        <dbReference type="SAM" id="Coils"/>
    </source>
</evidence>
<dbReference type="GO" id="GO:0015562">
    <property type="term" value="F:efflux transmembrane transporter activity"/>
    <property type="evidence" value="ECO:0007669"/>
    <property type="project" value="InterPro"/>
</dbReference>
<keyword evidence="2" id="KW-0732">Signal</keyword>
<name>A0AAU7PKU5_9FIRM</name>
<evidence type="ECO:0000256" key="2">
    <source>
        <dbReference type="SAM" id="SignalP"/>
    </source>
</evidence>
<organism evidence="3">
    <name type="scientific">Lacrimispora sp. BS-2</name>
    <dbReference type="NCBI Taxonomy" id="3151850"/>
    <lineage>
        <taxon>Bacteria</taxon>
        <taxon>Bacillati</taxon>
        <taxon>Bacillota</taxon>
        <taxon>Clostridia</taxon>
        <taxon>Lachnospirales</taxon>
        <taxon>Lachnospiraceae</taxon>
        <taxon>Lacrimispora</taxon>
    </lineage>
</organism>
<gene>
    <name evidence="3" type="ORF">ABFV83_14365</name>
</gene>